<organism evidence="2 3">
    <name type="scientific">Galerina marginata (strain CBS 339.88)</name>
    <dbReference type="NCBI Taxonomy" id="685588"/>
    <lineage>
        <taxon>Eukaryota</taxon>
        <taxon>Fungi</taxon>
        <taxon>Dikarya</taxon>
        <taxon>Basidiomycota</taxon>
        <taxon>Agaricomycotina</taxon>
        <taxon>Agaricomycetes</taxon>
        <taxon>Agaricomycetidae</taxon>
        <taxon>Agaricales</taxon>
        <taxon>Agaricineae</taxon>
        <taxon>Strophariaceae</taxon>
        <taxon>Galerina</taxon>
    </lineage>
</organism>
<keyword evidence="3" id="KW-1185">Reference proteome</keyword>
<dbReference type="HOGENOM" id="CLU_630122_0_0_1"/>
<dbReference type="Proteomes" id="UP000027222">
    <property type="component" value="Unassembled WGS sequence"/>
</dbReference>
<accession>A0A067T2X4</accession>
<reference evidence="3" key="1">
    <citation type="journal article" date="2014" name="Proc. Natl. Acad. Sci. U.S.A.">
        <title>Extensive sampling of basidiomycete genomes demonstrates inadequacy of the white-rot/brown-rot paradigm for wood decay fungi.</title>
        <authorList>
            <person name="Riley R."/>
            <person name="Salamov A.A."/>
            <person name="Brown D.W."/>
            <person name="Nagy L.G."/>
            <person name="Floudas D."/>
            <person name="Held B.W."/>
            <person name="Levasseur A."/>
            <person name="Lombard V."/>
            <person name="Morin E."/>
            <person name="Otillar R."/>
            <person name="Lindquist E.A."/>
            <person name="Sun H."/>
            <person name="LaButti K.M."/>
            <person name="Schmutz J."/>
            <person name="Jabbour D."/>
            <person name="Luo H."/>
            <person name="Baker S.E."/>
            <person name="Pisabarro A.G."/>
            <person name="Walton J.D."/>
            <person name="Blanchette R.A."/>
            <person name="Henrissat B."/>
            <person name="Martin F."/>
            <person name="Cullen D."/>
            <person name="Hibbett D.S."/>
            <person name="Grigoriev I.V."/>
        </authorList>
    </citation>
    <scope>NUCLEOTIDE SEQUENCE [LARGE SCALE GENOMIC DNA]</scope>
    <source>
        <strain evidence="3">CBS 339.88</strain>
    </source>
</reference>
<dbReference type="EMBL" id="KL142376">
    <property type="protein sequence ID" value="KDR77446.1"/>
    <property type="molecule type" value="Genomic_DNA"/>
</dbReference>
<dbReference type="AlphaFoldDB" id="A0A067T2X4"/>
<proteinExistence type="predicted"/>
<feature type="region of interest" description="Disordered" evidence="1">
    <location>
        <begin position="24"/>
        <end position="46"/>
    </location>
</feature>
<evidence type="ECO:0000313" key="2">
    <source>
        <dbReference type="EMBL" id="KDR77446.1"/>
    </source>
</evidence>
<evidence type="ECO:0000256" key="1">
    <source>
        <dbReference type="SAM" id="MobiDB-lite"/>
    </source>
</evidence>
<sequence length="435" mass="48195">MKTAVWVTAYAFLGVRASRRAYYPGENESEDDGSAPVPKEGGGVDALSDVKDVKSDEVGAPPSSPTVMKGAACEGQRQARCCCHYQWATSSAGPYRGSVFVIDVGFLLATVKSVSPKFSLPSTYCLKMVDLSECATASLRKTRVLTRNNFPSAPKVSQIEETFSKIKLFVWRHQDYYLNTRDWYDAPVAADPGSRAVRGEKKLTWFGRSMFWSNSSPGNLVDEWASTNGTVVAGDHEHLESFMTKRAIARRHIVCSFMSDVRRLSQPSVHDVITRGQGRRCGGGGEGMGLVVKTDLDMYDKVEKRDEWFGSTMGLRCTVGFKTMFRAKKQQWRQAALIDLTQSHRCGGTVMVANRGGLEDWAGIWINVVRQGGVVDRYLQHRSTEYGTLGKAGIGRVGQRRVELPSSSSQRWPFCHTLASAQLIVPFRTNDLKTC</sequence>
<gene>
    <name evidence="2" type="ORF">GALMADRAFT_209807</name>
</gene>
<evidence type="ECO:0000313" key="3">
    <source>
        <dbReference type="Proteomes" id="UP000027222"/>
    </source>
</evidence>
<name>A0A067T2X4_GALM3</name>
<protein>
    <submittedName>
        <fullName evidence="2">Uncharacterized protein</fullName>
    </submittedName>
</protein>